<dbReference type="AlphaFoldDB" id="A0A935JZZ4"/>
<evidence type="ECO:0000313" key="1">
    <source>
        <dbReference type="EMBL" id="MBK7414014.1"/>
    </source>
</evidence>
<dbReference type="Proteomes" id="UP000739411">
    <property type="component" value="Unassembled WGS sequence"/>
</dbReference>
<dbReference type="GO" id="GO:0016757">
    <property type="term" value="F:glycosyltransferase activity"/>
    <property type="evidence" value="ECO:0007669"/>
    <property type="project" value="InterPro"/>
</dbReference>
<reference evidence="1 2" key="1">
    <citation type="submission" date="2020-10" db="EMBL/GenBank/DDBJ databases">
        <title>Connecting structure to function with the recovery of over 1000 high-quality activated sludge metagenome-assembled genomes encoding full-length rRNA genes using long-read sequencing.</title>
        <authorList>
            <person name="Singleton C.M."/>
            <person name="Petriglieri F."/>
            <person name="Kristensen J.M."/>
            <person name="Kirkegaard R.H."/>
            <person name="Michaelsen T.Y."/>
            <person name="Andersen M.H."/>
            <person name="Karst S.M."/>
            <person name="Dueholm M.S."/>
            <person name="Nielsen P.H."/>
            <person name="Albertsen M."/>
        </authorList>
    </citation>
    <scope>NUCLEOTIDE SEQUENCE [LARGE SCALE GENOMIC DNA]</scope>
    <source>
        <strain evidence="1">EsbW_18-Q3-R4-48_BATAC.463</strain>
    </source>
</reference>
<protein>
    <submittedName>
        <fullName evidence="1">Uncharacterized protein</fullName>
    </submittedName>
</protein>
<sequence length="258" mass="29031">MSLLWATKGAPGLKAKCLRKSWLINGWVIFFSNFDDTAAAIANLDLVICVDTSVAHLAAAMGKPVWMLAALRNSEWRWTDHGNGNAWYPNLRVFFQEKPDDWLGLIKNSVRPALANHVLSVGHGKLPWAKMLLEIDSSRKSAKDLDWDALAIDVARNGEASVFLDWCWRWLKEEGHYEQILALCSLCARESLSVSSALLDQLRVYALKLSGARDEAIAEWARMARSPQIKELSLSRRAYIEWGQACFENKSSQDAVEI</sequence>
<comment type="caution">
    <text evidence="1">The sequence shown here is derived from an EMBL/GenBank/DDBJ whole genome shotgun (WGS) entry which is preliminary data.</text>
</comment>
<dbReference type="Pfam" id="PF01075">
    <property type="entry name" value="Glyco_transf_9"/>
    <property type="match status" value="1"/>
</dbReference>
<dbReference type="SUPFAM" id="SSF53756">
    <property type="entry name" value="UDP-Glycosyltransferase/glycogen phosphorylase"/>
    <property type="match status" value="1"/>
</dbReference>
<dbReference type="InterPro" id="IPR002201">
    <property type="entry name" value="Glyco_trans_9"/>
</dbReference>
<accession>A0A935JZZ4</accession>
<evidence type="ECO:0000313" key="2">
    <source>
        <dbReference type="Proteomes" id="UP000739411"/>
    </source>
</evidence>
<dbReference type="Gene3D" id="3.40.50.2000">
    <property type="entry name" value="Glycogen Phosphorylase B"/>
    <property type="match status" value="1"/>
</dbReference>
<gene>
    <name evidence="1" type="ORF">IPJ38_01735</name>
</gene>
<name>A0A935JZZ4_9RHOO</name>
<dbReference type="EMBL" id="JADJMS010000005">
    <property type="protein sequence ID" value="MBK7414014.1"/>
    <property type="molecule type" value="Genomic_DNA"/>
</dbReference>
<organism evidence="1 2">
    <name type="scientific">Candidatus Dechloromonas phosphorivorans</name>
    <dbReference type="NCBI Taxonomy" id="2899244"/>
    <lineage>
        <taxon>Bacteria</taxon>
        <taxon>Pseudomonadati</taxon>
        <taxon>Pseudomonadota</taxon>
        <taxon>Betaproteobacteria</taxon>
        <taxon>Rhodocyclales</taxon>
        <taxon>Azonexaceae</taxon>
        <taxon>Dechloromonas</taxon>
    </lineage>
</organism>
<proteinExistence type="predicted"/>